<feature type="chain" id="PRO_5045351765" evidence="5">
    <location>
        <begin position="22"/>
        <end position="358"/>
    </location>
</feature>
<feature type="signal peptide" evidence="5">
    <location>
        <begin position="1"/>
        <end position="21"/>
    </location>
</feature>
<dbReference type="InterPro" id="IPR008197">
    <property type="entry name" value="WAP_dom"/>
</dbReference>
<dbReference type="RefSeq" id="XP_006813972.1">
    <property type="nucleotide sequence ID" value="XM_006813909.1"/>
</dbReference>
<dbReference type="Pfam" id="PF07648">
    <property type="entry name" value="Kazal_2"/>
    <property type="match status" value="1"/>
</dbReference>
<evidence type="ECO:0000313" key="9">
    <source>
        <dbReference type="RefSeq" id="XP_006813972.1"/>
    </source>
</evidence>
<reference evidence="9" key="1">
    <citation type="submission" date="2025-08" db="UniProtKB">
        <authorList>
            <consortium name="RefSeq"/>
        </authorList>
    </citation>
    <scope>IDENTIFICATION</scope>
    <source>
        <tissue evidence="9">Testes</tissue>
    </source>
</reference>
<organism evidence="8 9">
    <name type="scientific">Saccoglossus kowalevskii</name>
    <name type="common">Acorn worm</name>
    <dbReference type="NCBI Taxonomy" id="10224"/>
    <lineage>
        <taxon>Eukaryota</taxon>
        <taxon>Metazoa</taxon>
        <taxon>Hemichordata</taxon>
        <taxon>Enteropneusta</taxon>
        <taxon>Harrimaniidae</taxon>
        <taxon>Saccoglossus</taxon>
    </lineage>
</organism>
<sequence length="358" mass="40684">MQVPRQSCIALFFCFIVCVCCQSQYKSEAQKKRDYLAQQQQEWRDKTDRVPGGEVNNPYVAYQRYQNVYNQLRSGSEFAEPNRDGMGRTANSKAYGTHAIANQGYPNSDPYYNANANRRWYKETYRDKNNDDSDGYYKHDDHWHAENIDPRYGSPLGRDGRYDTNYRTNSKYYRDQDYINRQNALNAGTAGSKTGYAKPGYCPIISEKLAGNCRKICNSDKECPGYKICCQNSCGGTACLDPLDEDPCKDYQCPLPGQVCINEGSHAWCACEAICPDTYEPVCGDNKQMYNNKCYMNMYACEFKTNINEIACDVLGIKVDARQSRYGYNSATHTEGAAMITIALALIACILQMVQLVW</sequence>
<dbReference type="InterPro" id="IPR002350">
    <property type="entry name" value="Kazal_dom"/>
</dbReference>
<evidence type="ECO:0000256" key="5">
    <source>
        <dbReference type="SAM" id="SignalP"/>
    </source>
</evidence>
<keyword evidence="4" id="KW-1015">Disulfide bond</keyword>
<dbReference type="InterPro" id="IPR036645">
    <property type="entry name" value="Elafin-like_sf"/>
</dbReference>
<keyword evidence="2" id="KW-0964">Secreted</keyword>
<proteinExistence type="predicted"/>
<evidence type="ECO:0000256" key="4">
    <source>
        <dbReference type="ARBA" id="ARBA00023157"/>
    </source>
</evidence>
<dbReference type="SUPFAM" id="SSF57256">
    <property type="entry name" value="Elafin-like"/>
    <property type="match status" value="1"/>
</dbReference>
<name>A0ABM0M1T1_SACKO</name>
<dbReference type="Pfam" id="PF00095">
    <property type="entry name" value="WAP"/>
    <property type="match status" value="1"/>
</dbReference>
<dbReference type="Gene3D" id="4.10.75.10">
    <property type="entry name" value="Elafin-like"/>
    <property type="match status" value="1"/>
</dbReference>
<accession>A0ABM0M1T1</accession>
<dbReference type="GeneID" id="100378156"/>
<evidence type="ECO:0000259" key="7">
    <source>
        <dbReference type="PROSITE" id="PS51465"/>
    </source>
</evidence>
<protein>
    <submittedName>
        <fullName evidence="9">Uncharacterized protein LOC100378156</fullName>
    </submittedName>
</protein>
<comment type="subcellular location">
    <subcellularLocation>
        <location evidence="1">Secreted</location>
    </subcellularLocation>
</comment>
<dbReference type="Proteomes" id="UP000694865">
    <property type="component" value="Unplaced"/>
</dbReference>
<evidence type="ECO:0000313" key="8">
    <source>
        <dbReference type="Proteomes" id="UP000694865"/>
    </source>
</evidence>
<feature type="domain" description="Kazal-like" evidence="7">
    <location>
        <begin position="270"/>
        <end position="314"/>
    </location>
</feature>
<evidence type="ECO:0000259" key="6">
    <source>
        <dbReference type="PROSITE" id="PS51390"/>
    </source>
</evidence>
<dbReference type="PROSITE" id="PS51390">
    <property type="entry name" value="WAP"/>
    <property type="match status" value="1"/>
</dbReference>
<dbReference type="Gene3D" id="3.30.60.30">
    <property type="match status" value="1"/>
</dbReference>
<evidence type="ECO:0000256" key="2">
    <source>
        <dbReference type="ARBA" id="ARBA00022525"/>
    </source>
</evidence>
<dbReference type="InterPro" id="IPR036058">
    <property type="entry name" value="Kazal_dom_sf"/>
</dbReference>
<dbReference type="SMART" id="SM00217">
    <property type="entry name" value="WAP"/>
    <property type="match status" value="1"/>
</dbReference>
<dbReference type="CDD" id="cd00104">
    <property type="entry name" value="KAZAL_FS"/>
    <property type="match status" value="1"/>
</dbReference>
<dbReference type="CDD" id="cd00199">
    <property type="entry name" value="WAP"/>
    <property type="match status" value="1"/>
</dbReference>
<dbReference type="PANTHER" id="PTHR45938">
    <property type="entry name" value="ACP24A4-RELATED"/>
    <property type="match status" value="1"/>
</dbReference>
<feature type="domain" description="WAP" evidence="6">
    <location>
        <begin position="195"/>
        <end position="243"/>
    </location>
</feature>
<keyword evidence="3 5" id="KW-0732">Signal</keyword>
<evidence type="ECO:0000256" key="3">
    <source>
        <dbReference type="ARBA" id="ARBA00022729"/>
    </source>
</evidence>
<dbReference type="SUPFAM" id="SSF100895">
    <property type="entry name" value="Kazal-type serine protease inhibitors"/>
    <property type="match status" value="1"/>
</dbReference>
<evidence type="ECO:0000256" key="1">
    <source>
        <dbReference type="ARBA" id="ARBA00004613"/>
    </source>
</evidence>
<dbReference type="PROSITE" id="PS51465">
    <property type="entry name" value="KAZAL_2"/>
    <property type="match status" value="1"/>
</dbReference>
<dbReference type="PANTHER" id="PTHR45938:SF11">
    <property type="entry name" value="WAP, KAZAL, IMMUNOGLOBULIN, KUNITZ AND NTR DOMAIN-CONTAINING PROTEIN 2-LIKE"/>
    <property type="match status" value="1"/>
</dbReference>
<keyword evidence="8" id="KW-1185">Reference proteome</keyword>
<gene>
    <name evidence="9" type="primary">LOC100378156</name>
</gene>
<dbReference type="SMART" id="SM00280">
    <property type="entry name" value="KAZAL"/>
    <property type="match status" value="1"/>
</dbReference>